<accession>A0A6A6S1G0</accession>
<evidence type="ECO:0000256" key="1">
    <source>
        <dbReference type="SAM" id="MobiDB-lite"/>
    </source>
</evidence>
<dbReference type="AlphaFoldDB" id="A0A6A6S1G0"/>
<feature type="region of interest" description="Disordered" evidence="1">
    <location>
        <begin position="111"/>
        <end position="130"/>
    </location>
</feature>
<reference evidence="2" key="1">
    <citation type="journal article" date="2020" name="Stud. Mycol.">
        <title>101 Dothideomycetes genomes: a test case for predicting lifestyles and emergence of pathogens.</title>
        <authorList>
            <person name="Haridas S."/>
            <person name="Albert R."/>
            <person name="Binder M."/>
            <person name="Bloem J."/>
            <person name="Labutti K."/>
            <person name="Salamov A."/>
            <person name="Andreopoulos B."/>
            <person name="Baker S."/>
            <person name="Barry K."/>
            <person name="Bills G."/>
            <person name="Bluhm B."/>
            <person name="Cannon C."/>
            <person name="Castanera R."/>
            <person name="Culley D."/>
            <person name="Daum C."/>
            <person name="Ezra D."/>
            <person name="Gonzalez J."/>
            <person name="Henrissat B."/>
            <person name="Kuo A."/>
            <person name="Liang C."/>
            <person name="Lipzen A."/>
            <person name="Lutzoni F."/>
            <person name="Magnuson J."/>
            <person name="Mondo S."/>
            <person name="Nolan M."/>
            <person name="Ohm R."/>
            <person name="Pangilinan J."/>
            <person name="Park H.-J."/>
            <person name="Ramirez L."/>
            <person name="Alfaro M."/>
            <person name="Sun H."/>
            <person name="Tritt A."/>
            <person name="Yoshinaga Y."/>
            <person name="Zwiers L.-H."/>
            <person name="Turgeon B."/>
            <person name="Goodwin S."/>
            <person name="Spatafora J."/>
            <person name="Crous P."/>
            <person name="Grigoriev I."/>
        </authorList>
    </citation>
    <scope>NUCLEOTIDE SEQUENCE</scope>
    <source>
        <strain evidence="2">CBS 473.64</strain>
    </source>
</reference>
<organism evidence="2 3">
    <name type="scientific">Massarina eburnea CBS 473.64</name>
    <dbReference type="NCBI Taxonomy" id="1395130"/>
    <lineage>
        <taxon>Eukaryota</taxon>
        <taxon>Fungi</taxon>
        <taxon>Dikarya</taxon>
        <taxon>Ascomycota</taxon>
        <taxon>Pezizomycotina</taxon>
        <taxon>Dothideomycetes</taxon>
        <taxon>Pleosporomycetidae</taxon>
        <taxon>Pleosporales</taxon>
        <taxon>Massarineae</taxon>
        <taxon>Massarinaceae</taxon>
        <taxon>Massarina</taxon>
    </lineage>
</organism>
<evidence type="ECO:0000313" key="2">
    <source>
        <dbReference type="EMBL" id="KAF2641679.1"/>
    </source>
</evidence>
<protein>
    <submittedName>
        <fullName evidence="2">Uncharacterized protein</fullName>
    </submittedName>
</protein>
<feature type="region of interest" description="Disordered" evidence="1">
    <location>
        <begin position="171"/>
        <end position="194"/>
    </location>
</feature>
<sequence length="222" mass="26717">MSAFTYRASLSRERDTYDDLDPYYTPRPLVRVISKRQHVDVYSDDDYDDYPYASNYRPSQPSRALAIRQPSQLEKYNIWSDKDTYRYRSQTPPDDEDKHQDCTIRYKYTTVRPSHSRHHSPVRSDPGEDHEYGMKVTATFTRPKSSHGPSSSLTQKAMHWPGEIFKRREKYDDERCETKEKERGEAWWQDEEPAARETTVRYRRIKRTRTDEWKPLSGWRKY</sequence>
<gene>
    <name evidence="2" type="ORF">P280DRAFT_282247</name>
</gene>
<feature type="compositionally biased region" description="Basic and acidic residues" evidence="1">
    <location>
        <begin position="171"/>
        <end position="185"/>
    </location>
</feature>
<dbReference type="EMBL" id="MU006782">
    <property type="protein sequence ID" value="KAF2641679.1"/>
    <property type="molecule type" value="Genomic_DNA"/>
</dbReference>
<dbReference type="OrthoDB" id="3796623at2759"/>
<evidence type="ECO:0000313" key="3">
    <source>
        <dbReference type="Proteomes" id="UP000799753"/>
    </source>
</evidence>
<name>A0A6A6S1G0_9PLEO</name>
<proteinExistence type="predicted"/>
<dbReference type="Proteomes" id="UP000799753">
    <property type="component" value="Unassembled WGS sequence"/>
</dbReference>
<keyword evidence="3" id="KW-1185">Reference proteome</keyword>